<dbReference type="Pfam" id="PF01809">
    <property type="entry name" value="YidD"/>
    <property type="match status" value="1"/>
</dbReference>
<evidence type="ECO:0000256" key="1">
    <source>
        <dbReference type="HAMAP-Rule" id="MF_00386"/>
    </source>
</evidence>
<dbReference type="PANTHER" id="PTHR33383:SF1">
    <property type="entry name" value="MEMBRANE PROTEIN INSERTION EFFICIENCY FACTOR-RELATED"/>
    <property type="match status" value="1"/>
</dbReference>
<dbReference type="GO" id="GO:0005886">
    <property type="term" value="C:plasma membrane"/>
    <property type="evidence" value="ECO:0007669"/>
    <property type="project" value="UniProtKB-SubCell"/>
</dbReference>
<keyword evidence="3" id="KW-1185">Reference proteome</keyword>
<evidence type="ECO:0000313" key="2">
    <source>
        <dbReference type="EMBL" id="MBB5372495.1"/>
    </source>
</evidence>
<proteinExistence type="inferred from homology"/>
<dbReference type="RefSeq" id="WP_183265516.1">
    <property type="nucleotide sequence ID" value="NZ_JACHFJ010000002.1"/>
</dbReference>
<dbReference type="InterPro" id="IPR002696">
    <property type="entry name" value="Membr_insert_effic_factor_YidD"/>
</dbReference>
<keyword evidence="1" id="KW-1003">Cell membrane</keyword>
<sequence>MSPAAYMLSGAIRVYELTLRPVIGANCRFFPSCSAYAREAICVHGAGKGSALAAKRILRCHPWHPGGYDPVPPSTKHS</sequence>
<dbReference type="SMART" id="SM01234">
    <property type="entry name" value="Haemolytic"/>
    <property type="match status" value="1"/>
</dbReference>
<dbReference type="EMBL" id="JACHFJ010000002">
    <property type="protein sequence ID" value="MBB5372495.1"/>
    <property type="molecule type" value="Genomic_DNA"/>
</dbReference>
<comment type="caution">
    <text evidence="2">The sequence shown here is derived from an EMBL/GenBank/DDBJ whole genome shotgun (WGS) entry which is preliminary data.</text>
</comment>
<comment type="subcellular location">
    <subcellularLocation>
        <location evidence="1">Cell membrane</location>
        <topology evidence="1">Peripheral membrane protein</topology>
        <orientation evidence="1">Cytoplasmic side</orientation>
    </subcellularLocation>
</comment>
<comment type="similarity">
    <text evidence="1">Belongs to the UPF0161 family.</text>
</comment>
<dbReference type="NCBIfam" id="TIGR00278">
    <property type="entry name" value="membrane protein insertion efficiency factor YidD"/>
    <property type="match status" value="1"/>
</dbReference>
<dbReference type="HAMAP" id="MF_00386">
    <property type="entry name" value="UPF0161_YidD"/>
    <property type="match status" value="1"/>
</dbReference>
<evidence type="ECO:0000313" key="3">
    <source>
        <dbReference type="Proteomes" id="UP000553706"/>
    </source>
</evidence>
<gene>
    <name evidence="2" type="ORF">HNP71_000733</name>
</gene>
<reference evidence="2 3" key="1">
    <citation type="submission" date="2020-08" db="EMBL/GenBank/DDBJ databases">
        <title>Genomic Encyclopedia of Type Strains, Phase IV (KMG-IV): sequencing the most valuable type-strain genomes for metagenomic binning, comparative biology and taxonomic classification.</title>
        <authorList>
            <person name="Goeker M."/>
        </authorList>
    </citation>
    <scope>NUCLEOTIDE SEQUENCE [LARGE SCALE GENOMIC DNA]</scope>
    <source>
        <strain evidence="2 3">DSM 27026</strain>
    </source>
</reference>
<dbReference type="AlphaFoldDB" id="A0A840VH23"/>
<dbReference type="Proteomes" id="UP000553706">
    <property type="component" value="Unassembled WGS sequence"/>
</dbReference>
<keyword evidence="1" id="KW-0472">Membrane</keyword>
<name>A0A840VH23_9PROT</name>
<dbReference type="PANTHER" id="PTHR33383">
    <property type="entry name" value="MEMBRANE PROTEIN INSERTION EFFICIENCY FACTOR-RELATED"/>
    <property type="match status" value="1"/>
</dbReference>
<accession>A0A840VH23</accession>
<organism evidence="2 3">
    <name type="scientific">Acidocella aromatica</name>
    <dbReference type="NCBI Taxonomy" id="1303579"/>
    <lineage>
        <taxon>Bacteria</taxon>
        <taxon>Pseudomonadati</taxon>
        <taxon>Pseudomonadota</taxon>
        <taxon>Alphaproteobacteria</taxon>
        <taxon>Acetobacterales</taxon>
        <taxon>Acidocellaceae</taxon>
        <taxon>Acidocella</taxon>
    </lineage>
</organism>
<comment type="function">
    <text evidence="1">Could be involved in insertion of integral membrane proteins into the membrane.</text>
</comment>
<protein>
    <recommendedName>
        <fullName evidence="1">Putative membrane protein insertion efficiency factor</fullName>
    </recommendedName>
</protein>